<dbReference type="EMBL" id="MU150283">
    <property type="protein sequence ID" value="KAF9461536.1"/>
    <property type="molecule type" value="Genomic_DNA"/>
</dbReference>
<keyword evidence="4" id="KW-1185">Reference proteome</keyword>
<dbReference type="SUPFAM" id="SSF53474">
    <property type="entry name" value="alpha/beta-Hydrolases"/>
    <property type="match status" value="1"/>
</dbReference>
<dbReference type="Proteomes" id="UP000807353">
    <property type="component" value="Unassembled WGS sequence"/>
</dbReference>
<evidence type="ECO:0000313" key="3">
    <source>
        <dbReference type="EMBL" id="KAF9461536.1"/>
    </source>
</evidence>
<dbReference type="PANTHER" id="PTHR33840:SF2">
    <property type="entry name" value="TLE1 PHOSPHOLIPASE DOMAIN-CONTAINING PROTEIN"/>
    <property type="match status" value="1"/>
</dbReference>
<dbReference type="InterPro" id="IPR018712">
    <property type="entry name" value="Tle1-like_cat"/>
</dbReference>
<feature type="domain" description="T6SS Phospholipase effector Tle1-like catalytic" evidence="2">
    <location>
        <begin position="32"/>
        <end position="335"/>
    </location>
</feature>
<dbReference type="AlphaFoldDB" id="A0A9P5Y592"/>
<evidence type="ECO:0000259" key="2">
    <source>
        <dbReference type="Pfam" id="PF09994"/>
    </source>
</evidence>
<proteinExistence type="predicted"/>
<evidence type="ECO:0000313" key="4">
    <source>
        <dbReference type="Proteomes" id="UP000807353"/>
    </source>
</evidence>
<accession>A0A9P5Y592</accession>
<protein>
    <recommendedName>
        <fullName evidence="2">T6SS Phospholipase effector Tle1-like catalytic domain-containing protein</fullName>
    </recommendedName>
</protein>
<evidence type="ECO:0000256" key="1">
    <source>
        <dbReference type="SAM" id="MobiDB-lite"/>
    </source>
</evidence>
<feature type="region of interest" description="Disordered" evidence="1">
    <location>
        <begin position="248"/>
        <end position="280"/>
    </location>
</feature>
<dbReference type="Pfam" id="PF09994">
    <property type="entry name" value="T6SS_Tle1-like_cat"/>
    <property type="match status" value="1"/>
</dbReference>
<feature type="region of interest" description="Disordered" evidence="1">
    <location>
        <begin position="1"/>
        <end position="24"/>
    </location>
</feature>
<organism evidence="3 4">
    <name type="scientific">Collybia nuda</name>
    <dbReference type="NCBI Taxonomy" id="64659"/>
    <lineage>
        <taxon>Eukaryota</taxon>
        <taxon>Fungi</taxon>
        <taxon>Dikarya</taxon>
        <taxon>Basidiomycota</taxon>
        <taxon>Agaricomycotina</taxon>
        <taxon>Agaricomycetes</taxon>
        <taxon>Agaricomycetidae</taxon>
        <taxon>Agaricales</taxon>
        <taxon>Tricholomatineae</taxon>
        <taxon>Clitocybaceae</taxon>
        <taxon>Collybia</taxon>
    </lineage>
</organism>
<feature type="compositionally biased region" description="Basic residues" evidence="1">
    <location>
        <begin position="268"/>
        <end position="280"/>
    </location>
</feature>
<dbReference type="OrthoDB" id="3162439at2759"/>
<dbReference type="PANTHER" id="PTHR33840">
    <property type="match status" value="1"/>
</dbReference>
<name>A0A9P5Y592_9AGAR</name>
<gene>
    <name evidence="3" type="ORF">BDZ94DRAFT_1167539</name>
</gene>
<reference evidence="3" key="1">
    <citation type="submission" date="2020-11" db="EMBL/GenBank/DDBJ databases">
        <authorList>
            <consortium name="DOE Joint Genome Institute"/>
            <person name="Ahrendt S."/>
            <person name="Riley R."/>
            <person name="Andreopoulos W."/>
            <person name="Labutti K."/>
            <person name="Pangilinan J."/>
            <person name="Ruiz-Duenas F.J."/>
            <person name="Barrasa J.M."/>
            <person name="Sanchez-Garcia M."/>
            <person name="Camarero S."/>
            <person name="Miyauchi S."/>
            <person name="Serrano A."/>
            <person name="Linde D."/>
            <person name="Babiker R."/>
            <person name="Drula E."/>
            <person name="Ayuso-Fernandez I."/>
            <person name="Pacheco R."/>
            <person name="Padilla G."/>
            <person name="Ferreira P."/>
            <person name="Barriuso J."/>
            <person name="Kellner H."/>
            <person name="Castanera R."/>
            <person name="Alfaro M."/>
            <person name="Ramirez L."/>
            <person name="Pisabarro A.G."/>
            <person name="Kuo A."/>
            <person name="Tritt A."/>
            <person name="Lipzen A."/>
            <person name="He G."/>
            <person name="Yan M."/>
            <person name="Ng V."/>
            <person name="Cullen D."/>
            <person name="Martin F."/>
            <person name="Rosso M.-N."/>
            <person name="Henrissat B."/>
            <person name="Hibbett D."/>
            <person name="Martinez A.T."/>
            <person name="Grigoriev I.V."/>
        </authorList>
    </citation>
    <scope>NUCLEOTIDE SEQUENCE</scope>
    <source>
        <strain evidence="3">CBS 247.69</strain>
    </source>
</reference>
<comment type="caution">
    <text evidence="3">The sequence shown here is derived from an EMBL/GenBank/DDBJ whole genome shotgun (WGS) entry which is preliminary data.</text>
</comment>
<sequence>MNGSPQTSTFYDDSSSEEFPSTIPSRETFPARTLILCFDGTGDQFDSDNSNIVDLVRMLRKDDHNRQMVYYQAGIGTYTSPNIATPLAASVSKILDEAIAWNFSAHVMEGYEFLMQNYRDGDRICLFGFSRGAYTARSLAGMIEKVGLLPACNHQQVPFAYKMYTREDTVGRRQSKMFKRTFSVEVQIQFIGVWDSVNSVGLIPRRLPYSKTNTIVKTFRHAISLDEHRAKFQVSVWNKKDEAKLGAEGQKPDVSQVANGESTSAKLKANRKSKKHKKKKSLKAMEKKHGLCSKNPTDVIEVWFSGCHCDVGGGSVKNGTPYSLARIPLRWMIRECFKTETGILFSSEALNRVGIDPETLLKDYQRPPPLPTVGKFIEEIPSKVDAKAARKEAKHEHRLGLFKTEEENELRDALSPIYDQLSLTWFWWFLELLPSKHHPHDEDETWVDWTNCNFGRGRHIPNHMKKQMKIHRSVRMRMDAQLSNREKYYPAAEFPWKNIPTSVEWVD</sequence>
<dbReference type="InterPro" id="IPR029058">
    <property type="entry name" value="AB_hydrolase_fold"/>
</dbReference>